<evidence type="ECO:0000313" key="1">
    <source>
        <dbReference type="EMBL" id="EJK50532.1"/>
    </source>
</evidence>
<dbReference type="AlphaFoldDB" id="K0RUY6"/>
<organism evidence="1 2">
    <name type="scientific">Thalassiosira oceanica</name>
    <name type="common">Marine diatom</name>
    <dbReference type="NCBI Taxonomy" id="159749"/>
    <lineage>
        <taxon>Eukaryota</taxon>
        <taxon>Sar</taxon>
        <taxon>Stramenopiles</taxon>
        <taxon>Ochrophyta</taxon>
        <taxon>Bacillariophyta</taxon>
        <taxon>Coscinodiscophyceae</taxon>
        <taxon>Thalassiosirophycidae</taxon>
        <taxon>Thalassiosirales</taxon>
        <taxon>Thalassiosiraceae</taxon>
        <taxon>Thalassiosira</taxon>
    </lineage>
</organism>
<dbReference type="EMBL" id="AGNL01043495">
    <property type="protein sequence ID" value="EJK50532.1"/>
    <property type="molecule type" value="Genomic_DNA"/>
</dbReference>
<protein>
    <submittedName>
        <fullName evidence="1">Uncharacterized protein</fullName>
    </submittedName>
</protein>
<name>K0RUY6_THAOC</name>
<accession>K0RUY6</accession>
<dbReference type="Proteomes" id="UP000266841">
    <property type="component" value="Unassembled WGS sequence"/>
</dbReference>
<proteinExistence type="predicted"/>
<keyword evidence="2" id="KW-1185">Reference proteome</keyword>
<evidence type="ECO:0000313" key="2">
    <source>
        <dbReference type="Proteomes" id="UP000266841"/>
    </source>
</evidence>
<sequence length="21" mass="2320">MLAFSEHASFMPLATTFMAES</sequence>
<reference evidence="1 2" key="1">
    <citation type="journal article" date="2012" name="Genome Biol.">
        <title>Genome and low-iron response of an oceanic diatom adapted to chronic iron limitation.</title>
        <authorList>
            <person name="Lommer M."/>
            <person name="Specht M."/>
            <person name="Roy A.S."/>
            <person name="Kraemer L."/>
            <person name="Andreson R."/>
            <person name="Gutowska M.A."/>
            <person name="Wolf J."/>
            <person name="Bergner S.V."/>
            <person name="Schilhabel M.B."/>
            <person name="Klostermeier U.C."/>
            <person name="Beiko R.G."/>
            <person name="Rosenstiel P."/>
            <person name="Hippler M."/>
            <person name="Laroche J."/>
        </authorList>
    </citation>
    <scope>NUCLEOTIDE SEQUENCE [LARGE SCALE GENOMIC DNA]</scope>
    <source>
        <strain evidence="1 2">CCMP1005</strain>
    </source>
</reference>
<feature type="non-terminal residue" evidence="1">
    <location>
        <position position="21"/>
    </location>
</feature>
<comment type="caution">
    <text evidence="1">The sequence shown here is derived from an EMBL/GenBank/DDBJ whole genome shotgun (WGS) entry which is preliminary data.</text>
</comment>
<gene>
    <name evidence="1" type="ORF">THAOC_30464</name>
</gene>